<dbReference type="SUPFAM" id="SSF55347">
    <property type="entry name" value="Glyceraldehyde-3-phosphate dehydrogenase-like, C-terminal domain"/>
    <property type="match status" value="1"/>
</dbReference>
<dbReference type="Gene3D" id="3.30.360.10">
    <property type="entry name" value="Dihydrodipicolinate Reductase, domain 2"/>
    <property type="match status" value="1"/>
</dbReference>
<accession>A0A2A4YXW9</accession>
<proteinExistence type="predicted"/>
<protein>
    <submittedName>
        <fullName evidence="3">Oxidoreductase</fullName>
    </submittedName>
</protein>
<dbReference type="InterPro" id="IPR055170">
    <property type="entry name" value="GFO_IDH_MocA-like_dom"/>
</dbReference>
<dbReference type="PANTHER" id="PTHR43249:SF1">
    <property type="entry name" value="D-GLUCOSIDE 3-DEHYDROGENASE"/>
    <property type="match status" value="1"/>
</dbReference>
<evidence type="ECO:0000259" key="1">
    <source>
        <dbReference type="Pfam" id="PF01408"/>
    </source>
</evidence>
<feature type="domain" description="Gfo/Idh/MocA-like oxidoreductase N-terminal" evidence="1">
    <location>
        <begin position="7"/>
        <end position="124"/>
    </location>
</feature>
<dbReference type="InterPro" id="IPR000683">
    <property type="entry name" value="Gfo/Idh/MocA-like_OxRdtase_N"/>
</dbReference>
<dbReference type="PANTHER" id="PTHR43249">
    <property type="entry name" value="UDP-N-ACETYL-2-AMINO-2-DEOXY-D-GLUCURONATE OXIDASE"/>
    <property type="match status" value="1"/>
</dbReference>
<evidence type="ECO:0000313" key="3">
    <source>
        <dbReference type="EMBL" id="PCI99147.1"/>
    </source>
</evidence>
<reference key="1">
    <citation type="submission" date="2017-08" db="EMBL/GenBank/DDBJ databases">
        <title>A dynamic microbial community with high functional redundancy inhabits the cold, oxic subseafloor aquifer.</title>
        <authorList>
            <person name="Tully B.J."/>
            <person name="Wheat C.G."/>
            <person name="Glazer B.T."/>
            <person name="Huber J.A."/>
        </authorList>
    </citation>
    <scope>NUCLEOTIDE SEQUENCE [LARGE SCALE GENOMIC DNA]</scope>
</reference>
<sequence>MNDQVKFNVAIIGAGIGGSHLEGYCAWPKNYQVTMICDLDVERAKAIAKDLPNCIITSGIEQVLNSPDVDIVDICLPPHLHFPIMMKALDVGKHVVCEKPFVSSLAETDQIIAKAKSVGKRVFPIFQYRYGIGFQRYKLLQTKGLLGKAFTASLETHWDRRAAYYAIDWRGTWAGENGGTIVSHATHIHDLATQMLGTVKNVSAFLDVRVNPIETEDCAAISMQMASGALLTSSITLGNVGDMSRIRICFEHVTIESGLQPYTIGAGDWTFTARNETHQKAIDAELAKLPKIEERFHGLMADIYGALTDAPHASPPNLTDARHSMELITAIYHADRTGRRQSLPINSHHPLYNGWKP</sequence>
<dbReference type="GO" id="GO:0000166">
    <property type="term" value="F:nucleotide binding"/>
    <property type="evidence" value="ECO:0007669"/>
    <property type="project" value="InterPro"/>
</dbReference>
<dbReference type="InterPro" id="IPR036291">
    <property type="entry name" value="NAD(P)-bd_dom_sf"/>
</dbReference>
<dbReference type="EMBL" id="NVUS01000017">
    <property type="protein sequence ID" value="PCI99147.1"/>
    <property type="molecule type" value="Genomic_DNA"/>
</dbReference>
<dbReference type="Gene3D" id="3.40.50.720">
    <property type="entry name" value="NAD(P)-binding Rossmann-like Domain"/>
    <property type="match status" value="1"/>
</dbReference>
<dbReference type="InterPro" id="IPR052515">
    <property type="entry name" value="Gfo/Idh/MocA_Oxidoreductase"/>
</dbReference>
<reference evidence="3" key="2">
    <citation type="journal article" date="2018" name="ISME J.">
        <title>A dynamic microbial community with high functional redundancy inhabits the cold, oxic subseafloor aquifer.</title>
        <authorList>
            <person name="Tully B.J."/>
            <person name="Wheat C.G."/>
            <person name="Glazer B.T."/>
            <person name="Huber J.A."/>
        </authorList>
    </citation>
    <scope>NUCLEOTIDE SEQUENCE</scope>
    <source>
        <strain evidence="3">NORP83</strain>
    </source>
</reference>
<name>A0A2A4YXW9_9PROT</name>
<evidence type="ECO:0000259" key="2">
    <source>
        <dbReference type="Pfam" id="PF22725"/>
    </source>
</evidence>
<comment type="caution">
    <text evidence="3">The sequence shown here is derived from an EMBL/GenBank/DDBJ whole genome shotgun (WGS) entry which is preliminary data.</text>
</comment>
<dbReference type="Pfam" id="PF01408">
    <property type="entry name" value="GFO_IDH_MocA"/>
    <property type="match status" value="1"/>
</dbReference>
<dbReference type="Pfam" id="PF22725">
    <property type="entry name" value="GFO_IDH_MocA_C3"/>
    <property type="match status" value="1"/>
</dbReference>
<gene>
    <name evidence="3" type="ORF">COB13_12380</name>
</gene>
<dbReference type="AlphaFoldDB" id="A0A2A4YXW9"/>
<dbReference type="SUPFAM" id="SSF51735">
    <property type="entry name" value="NAD(P)-binding Rossmann-fold domains"/>
    <property type="match status" value="1"/>
</dbReference>
<feature type="domain" description="GFO/IDH/MocA-like oxidoreductase" evidence="2">
    <location>
        <begin position="135"/>
        <end position="255"/>
    </location>
</feature>
<organism evidence="3">
    <name type="scientific">OCS116 cluster bacterium</name>
    <dbReference type="NCBI Taxonomy" id="2030921"/>
    <lineage>
        <taxon>Bacteria</taxon>
        <taxon>Pseudomonadati</taxon>
        <taxon>Pseudomonadota</taxon>
        <taxon>Alphaproteobacteria</taxon>
        <taxon>OCS116 cluster</taxon>
    </lineage>
</organism>